<geneLocation type="plasmid" evidence="1 2">
    <name>unnamed1</name>
</geneLocation>
<dbReference type="SUPFAM" id="SSF54427">
    <property type="entry name" value="NTF2-like"/>
    <property type="match status" value="1"/>
</dbReference>
<dbReference type="EMBL" id="CP146607">
    <property type="protein sequence ID" value="WYK20137.1"/>
    <property type="molecule type" value="Genomic_DNA"/>
</dbReference>
<protein>
    <recommendedName>
        <fullName evidence="3">DUF4440 domain-containing protein</fullName>
    </recommendedName>
</protein>
<keyword evidence="1" id="KW-0614">Plasmid</keyword>
<name>A0ABZ2TKH2_9RHOB</name>
<dbReference type="Proteomes" id="UP001281305">
    <property type="component" value="Plasmid unnamed1"/>
</dbReference>
<sequence length="144" mass="16583">MTTLEIVTKEIVDLHDFFTEWFNGTADRDQLEPRFLSRLHEDVHFIPPEGQVMTGAVLKEGFARGYGSNSEFRIQIRDVDVRYERENLVLATYTEWQTGATLSANANNARITTVLMEMTTPVTWLHIQETWLPENVRAAGSFDF</sequence>
<reference evidence="1 2" key="1">
    <citation type="submission" date="2024-02" db="EMBL/GenBank/DDBJ databases">
        <title>Roseovarius strain W115 nov., isolated from a marine algae.</title>
        <authorList>
            <person name="Lee M.W."/>
            <person name="Lee J.K."/>
            <person name="Kim J.M."/>
            <person name="Choi D.G."/>
            <person name="Baek J.H."/>
            <person name="Bayburt H."/>
            <person name="Jung J.J."/>
            <person name="Han D.M."/>
            <person name="Jeon C.O."/>
        </authorList>
    </citation>
    <scope>NUCLEOTIDE SEQUENCE [LARGE SCALE GENOMIC DNA]</scope>
    <source>
        <strain evidence="1 2">W115</strain>
        <plasmid evidence="1 2">unnamed1</plasmid>
    </source>
</reference>
<proteinExistence type="predicted"/>
<gene>
    <name evidence="1" type="ORF">RZS32_018805</name>
</gene>
<evidence type="ECO:0000313" key="1">
    <source>
        <dbReference type="EMBL" id="WYK20137.1"/>
    </source>
</evidence>
<dbReference type="Gene3D" id="3.10.450.50">
    <property type="match status" value="1"/>
</dbReference>
<keyword evidence="2" id="KW-1185">Reference proteome</keyword>
<dbReference type="RefSeq" id="WP_317054382.1">
    <property type="nucleotide sequence ID" value="NZ_CP146607.1"/>
</dbReference>
<evidence type="ECO:0000313" key="2">
    <source>
        <dbReference type="Proteomes" id="UP001281305"/>
    </source>
</evidence>
<evidence type="ECO:0008006" key="3">
    <source>
        <dbReference type="Google" id="ProtNLM"/>
    </source>
</evidence>
<accession>A0ABZ2TKH2</accession>
<dbReference type="InterPro" id="IPR032710">
    <property type="entry name" value="NTF2-like_dom_sf"/>
</dbReference>
<organism evidence="1 2">
    <name type="scientific">Roseovarius rhodophyticola</name>
    <dbReference type="NCBI Taxonomy" id="3080827"/>
    <lineage>
        <taxon>Bacteria</taxon>
        <taxon>Pseudomonadati</taxon>
        <taxon>Pseudomonadota</taxon>
        <taxon>Alphaproteobacteria</taxon>
        <taxon>Rhodobacterales</taxon>
        <taxon>Roseobacteraceae</taxon>
        <taxon>Roseovarius</taxon>
    </lineage>
</organism>